<feature type="transmembrane region" description="Helical" evidence="1">
    <location>
        <begin position="12"/>
        <end position="36"/>
    </location>
</feature>
<keyword evidence="1" id="KW-1133">Transmembrane helix</keyword>
<name>F8FQ90_PAEMK</name>
<evidence type="ECO:0000313" key="3">
    <source>
        <dbReference type="Proteomes" id="UP000006620"/>
    </source>
</evidence>
<organism evidence="2 3">
    <name type="scientific">Paenibacillus mucilaginosus (strain KNP414)</name>
    <dbReference type="NCBI Taxonomy" id="1036673"/>
    <lineage>
        <taxon>Bacteria</taxon>
        <taxon>Bacillati</taxon>
        <taxon>Bacillota</taxon>
        <taxon>Bacilli</taxon>
        <taxon>Bacillales</taxon>
        <taxon>Paenibacillaceae</taxon>
        <taxon>Paenibacillus</taxon>
    </lineage>
</organism>
<keyword evidence="1" id="KW-0812">Transmembrane</keyword>
<evidence type="ECO:0000256" key="1">
    <source>
        <dbReference type="SAM" id="Phobius"/>
    </source>
</evidence>
<reference evidence="3" key="1">
    <citation type="submission" date="2011-06" db="EMBL/GenBank/DDBJ databases">
        <title>Complete genome sequence of Paenibacillus mucilaginosus KNP414.</title>
        <authorList>
            <person name="Wang J."/>
            <person name="Hu S."/>
            <person name="Hu X."/>
            <person name="Zhang B."/>
            <person name="Dong D."/>
            <person name="Zhang S."/>
            <person name="Zhao K."/>
            <person name="Wu D."/>
        </authorList>
    </citation>
    <scope>NUCLEOTIDE SEQUENCE [LARGE SCALE GENOMIC DNA]</scope>
    <source>
        <strain evidence="3">KNP414</strain>
    </source>
</reference>
<evidence type="ECO:0000313" key="2">
    <source>
        <dbReference type="EMBL" id="AEI40310.1"/>
    </source>
</evidence>
<dbReference type="EMBL" id="CP002869">
    <property type="protein sequence ID" value="AEI40310.1"/>
    <property type="molecule type" value="Genomic_DNA"/>
</dbReference>
<dbReference type="Proteomes" id="UP000006620">
    <property type="component" value="Chromosome"/>
</dbReference>
<keyword evidence="1" id="KW-0472">Membrane</keyword>
<proteinExistence type="predicted"/>
<sequence>MSSNELIKKTYLMLILLPMSKLTVHATVVTDIVLIYE</sequence>
<protein>
    <submittedName>
        <fullName evidence="2">Uncharacterized protein</fullName>
    </submittedName>
</protein>
<gene>
    <name evidence="2" type="ordered locus">KNP414_01748</name>
</gene>
<dbReference type="HOGENOM" id="CLU_3346722_0_0_9"/>
<dbReference type="AlphaFoldDB" id="F8FQ90"/>
<reference evidence="2 3" key="2">
    <citation type="journal article" date="2013" name="Genome Announc.">
        <title>Genome Sequence of Growth-Improving Paenibacillus mucilaginosus Strain KNP414.</title>
        <authorList>
            <person name="Lu J.J."/>
            <person name="Wang J.F."/>
            <person name="Hu X.F."/>
        </authorList>
    </citation>
    <scope>NUCLEOTIDE SEQUENCE [LARGE SCALE GENOMIC DNA]</scope>
    <source>
        <strain evidence="2 3">KNP414</strain>
    </source>
</reference>
<accession>F8FQ90</accession>
<dbReference type="KEGG" id="pms:KNP414_01748"/>